<keyword evidence="2" id="KW-1185">Reference proteome</keyword>
<evidence type="ECO:0000313" key="1">
    <source>
        <dbReference type="EMBL" id="RZB39438.1"/>
    </source>
</evidence>
<proteinExistence type="predicted"/>
<dbReference type="OrthoDB" id="6692856at2759"/>
<protein>
    <submittedName>
        <fullName evidence="1">Uncharacterized protein</fullName>
    </submittedName>
</protein>
<dbReference type="Proteomes" id="UP000292052">
    <property type="component" value="Unassembled WGS sequence"/>
</dbReference>
<reference evidence="1 2" key="1">
    <citation type="submission" date="2017-03" db="EMBL/GenBank/DDBJ databases">
        <title>Genome of the blue death feigning beetle - Asbolus verrucosus.</title>
        <authorList>
            <person name="Rider S.D."/>
        </authorList>
    </citation>
    <scope>NUCLEOTIDE SEQUENCE [LARGE SCALE GENOMIC DNA]</scope>
    <source>
        <strain evidence="1">Butters</strain>
        <tissue evidence="1">Head and leg muscle</tissue>
    </source>
</reference>
<name>A0A482V8B5_ASBVE</name>
<accession>A0A482V8B5</accession>
<gene>
    <name evidence="1" type="ORF">BDFB_012735</name>
</gene>
<organism evidence="1 2">
    <name type="scientific">Asbolus verrucosus</name>
    <name type="common">Desert ironclad beetle</name>
    <dbReference type="NCBI Taxonomy" id="1661398"/>
    <lineage>
        <taxon>Eukaryota</taxon>
        <taxon>Metazoa</taxon>
        <taxon>Ecdysozoa</taxon>
        <taxon>Arthropoda</taxon>
        <taxon>Hexapoda</taxon>
        <taxon>Insecta</taxon>
        <taxon>Pterygota</taxon>
        <taxon>Neoptera</taxon>
        <taxon>Endopterygota</taxon>
        <taxon>Coleoptera</taxon>
        <taxon>Polyphaga</taxon>
        <taxon>Cucujiformia</taxon>
        <taxon>Tenebrionidae</taxon>
        <taxon>Pimeliinae</taxon>
        <taxon>Asbolus</taxon>
    </lineage>
</organism>
<feature type="non-terminal residue" evidence="1">
    <location>
        <position position="1"/>
    </location>
</feature>
<dbReference type="AlphaFoldDB" id="A0A482V8B5"/>
<feature type="non-terminal residue" evidence="1">
    <location>
        <position position="274"/>
    </location>
</feature>
<comment type="caution">
    <text evidence="1">The sequence shown here is derived from an EMBL/GenBank/DDBJ whole genome shotgun (WGS) entry which is preliminary data.</text>
</comment>
<sequence>NCLMSNTIVLNNKRSDLNVSHILGVIQIDVTQLTVHELNETVAFLKKCYCFDSRANYLVIAKSPEDVDFISNIFCTAFCFVTYNSQNENHFKDITGNVLYIFAISINFPGGRFPNKRTLKLLVMSYCWTSLLTSVVLEARLYDIFSNPVYENDVTDLEKLLSSDLPLKFPEGMAILFLFTGPQNQRVFDTYIATNLSLMGCLNELITRKDFATIIDTGILVMRPNIKEIVNIFDIAYFQTVFYMKKHHELFEIFNAVIKRIVESGFSVDMFLYY</sequence>
<evidence type="ECO:0000313" key="2">
    <source>
        <dbReference type="Proteomes" id="UP000292052"/>
    </source>
</evidence>
<dbReference type="EMBL" id="QDEB01128119">
    <property type="protein sequence ID" value="RZB39438.1"/>
    <property type="molecule type" value="Genomic_DNA"/>
</dbReference>